<reference evidence="2 3" key="1">
    <citation type="submission" date="2014-08" db="EMBL/GenBank/DDBJ databases">
        <title>Genomic and Phenotypic Diversity of Colwellia psychrerythraea strains from Disparate Marine Basins.</title>
        <authorList>
            <person name="Techtmann S.M."/>
            <person name="Stelling S.C."/>
            <person name="Utturkar S.M."/>
            <person name="Alshibli N."/>
            <person name="Harris A."/>
            <person name="Brown S.D."/>
            <person name="Hazen T.C."/>
        </authorList>
    </citation>
    <scope>NUCLEOTIDE SEQUENCE [LARGE SCALE GENOMIC DNA]</scope>
    <source>
        <strain evidence="2 3">ND2E</strain>
    </source>
</reference>
<evidence type="ECO:0008006" key="4">
    <source>
        <dbReference type="Google" id="ProtNLM"/>
    </source>
</evidence>
<evidence type="ECO:0000313" key="3">
    <source>
        <dbReference type="Proteomes" id="UP000029843"/>
    </source>
</evidence>
<proteinExistence type="predicted"/>
<sequence length="209" mass="23638" precursor="true">MIKVRFMLISFIIIIVLMALLILNNRRNVSAPDQLMVRPLDIIAVLPPPPPPKSMSKVTSSPTLKLDLRFQGDGPSLNLTKANVTLAKPTLDTPNLDNLTPDLNVQSTIFDWSGFSLKELDQQPRLMTALHIVFTDKMRRSGVRKFKVKLHVLILKSGKVHLKGIKENPYPELNPAIRKLTKKARFSPPQRHDKAVQAEFIWPLVLKES</sequence>
<dbReference type="EMBL" id="JQED01000005">
    <property type="protein sequence ID" value="KGJ94393.1"/>
    <property type="molecule type" value="Genomic_DNA"/>
</dbReference>
<dbReference type="SUPFAM" id="SSF74653">
    <property type="entry name" value="TolA/TonB C-terminal domain"/>
    <property type="match status" value="1"/>
</dbReference>
<gene>
    <name evidence="2" type="ORF">ND2E_1582</name>
</gene>
<comment type="caution">
    <text evidence="2">The sequence shown here is derived from an EMBL/GenBank/DDBJ whole genome shotgun (WGS) entry which is preliminary data.</text>
</comment>
<protein>
    <recommendedName>
        <fullName evidence="4">TonB C-terminal domain-containing protein</fullName>
    </recommendedName>
</protein>
<organism evidence="2 3">
    <name type="scientific">Colwellia psychrerythraea</name>
    <name type="common">Vibrio psychroerythus</name>
    <dbReference type="NCBI Taxonomy" id="28229"/>
    <lineage>
        <taxon>Bacteria</taxon>
        <taxon>Pseudomonadati</taxon>
        <taxon>Pseudomonadota</taxon>
        <taxon>Gammaproteobacteria</taxon>
        <taxon>Alteromonadales</taxon>
        <taxon>Colwelliaceae</taxon>
        <taxon>Colwellia</taxon>
    </lineage>
</organism>
<dbReference type="AlphaFoldDB" id="A0A099KXL0"/>
<dbReference type="Gene3D" id="3.30.1150.10">
    <property type="match status" value="1"/>
</dbReference>
<evidence type="ECO:0000313" key="2">
    <source>
        <dbReference type="EMBL" id="KGJ94393.1"/>
    </source>
</evidence>
<name>A0A099KXL0_COLPS</name>
<accession>A0A099KXL0</accession>
<keyword evidence="1" id="KW-0472">Membrane</keyword>
<dbReference type="PATRIC" id="fig|28229.4.peg.586"/>
<feature type="transmembrane region" description="Helical" evidence="1">
    <location>
        <begin position="6"/>
        <end position="23"/>
    </location>
</feature>
<dbReference type="Proteomes" id="UP000029843">
    <property type="component" value="Unassembled WGS sequence"/>
</dbReference>
<evidence type="ECO:0000256" key="1">
    <source>
        <dbReference type="SAM" id="Phobius"/>
    </source>
</evidence>
<keyword evidence="1" id="KW-0812">Transmembrane</keyword>
<keyword evidence="1" id="KW-1133">Transmembrane helix</keyword>